<name>W4H4H1_APHAT</name>
<dbReference type="GeneID" id="20803862"/>
<dbReference type="EMBL" id="KI913116">
    <property type="protein sequence ID" value="ETV86792.1"/>
    <property type="molecule type" value="Genomic_DNA"/>
</dbReference>
<accession>W4H4H1</accession>
<reference evidence="1" key="1">
    <citation type="submission" date="2013-12" db="EMBL/GenBank/DDBJ databases">
        <title>The Genome Sequence of Aphanomyces astaci APO3.</title>
        <authorList>
            <consortium name="The Broad Institute Genomics Platform"/>
            <person name="Russ C."/>
            <person name="Tyler B."/>
            <person name="van West P."/>
            <person name="Dieguez-Uribeondo J."/>
            <person name="Young S.K."/>
            <person name="Zeng Q."/>
            <person name="Gargeya S."/>
            <person name="Fitzgerald M."/>
            <person name="Abouelleil A."/>
            <person name="Alvarado L."/>
            <person name="Chapman S.B."/>
            <person name="Gainer-Dewar J."/>
            <person name="Goldberg J."/>
            <person name="Griggs A."/>
            <person name="Gujja S."/>
            <person name="Hansen M."/>
            <person name="Howarth C."/>
            <person name="Imamovic A."/>
            <person name="Ireland A."/>
            <person name="Larimer J."/>
            <person name="McCowan C."/>
            <person name="Murphy C."/>
            <person name="Pearson M."/>
            <person name="Poon T.W."/>
            <person name="Priest M."/>
            <person name="Roberts A."/>
            <person name="Saif S."/>
            <person name="Shea T."/>
            <person name="Sykes S."/>
            <person name="Wortman J."/>
            <person name="Nusbaum C."/>
            <person name="Birren B."/>
        </authorList>
    </citation>
    <scope>NUCLEOTIDE SEQUENCE [LARGE SCALE GENOMIC DNA]</scope>
    <source>
        <strain evidence="1">APO3</strain>
    </source>
</reference>
<protein>
    <submittedName>
        <fullName evidence="1">Uncharacterized protein</fullName>
    </submittedName>
</protein>
<proteinExistence type="predicted"/>
<dbReference type="AlphaFoldDB" id="W4H4H1"/>
<dbReference type="VEuPathDB" id="FungiDB:H257_01866"/>
<dbReference type="RefSeq" id="XP_009823591.1">
    <property type="nucleotide sequence ID" value="XM_009825289.1"/>
</dbReference>
<evidence type="ECO:0000313" key="1">
    <source>
        <dbReference type="EMBL" id="ETV86792.1"/>
    </source>
</evidence>
<sequence>MLLSDMELGTVRQGVSILENIWNNLEKKIYHRKQQAKRLRQDDDFDSHSSAKHNATTATITTTILTTTLVDPVITTLATAAVGTRTASNMVMAAVGAPKARVAMLALGNRKATVDIQDSRKTASTTNPRAVPALVQRPALSVRRPTLPTMRQVQCMRVPAPLQRTLVRIHDADRSSTFPINPVPKLPPPGKSVEFVTDDTDTCAVVATAPSNTPQTSFLKPAPTPPPSKYFDDLAIRVNTAGVEFMSLTISVRP</sequence>
<gene>
    <name evidence="1" type="ORF">H257_01866</name>
</gene>
<organism evidence="1">
    <name type="scientific">Aphanomyces astaci</name>
    <name type="common">Crayfish plague agent</name>
    <dbReference type="NCBI Taxonomy" id="112090"/>
    <lineage>
        <taxon>Eukaryota</taxon>
        <taxon>Sar</taxon>
        <taxon>Stramenopiles</taxon>
        <taxon>Oomycota</taxon>
        <taxon>Saprolegniomycetes</taxon>
        <taxon>Saprolegniales</taxon>
        <taxon>Verrucalvaceae</taxon>
        <taxon>Aphanomyces</taxon>
    </lineage>
</organism>